<feature type="chain" id="PRO_5018697296" description="Immunoglobulin V-set domain-containing protein" evidence="9">
    <location>
        <begin position="22"/>
        <end position="228"/>
    </location>
</feature>
<feature type="domain" description="Immunoglobulin V-set" evidence="10">
    <location>
        <begin position="24"/>
        <end position="116"/>
    </location>
</feature>
<feature type="signal peptide" evidence="9">
    <location>
        <begin position="1"/>
        <end position="21"/>
    </location>
</feature>
<proteinExistence type="predicted"/>
<evidence type="ECO:0000259" key="10">
    <source>
        <dbReference type="Pfam" id="PF07686"/>
    </source>
</evidence>
<keyword evidence="6" id="KW-1015">Disulfide bond</keyword>
<evidence type="ECO:0000256" key="6">
    <source>
        <dbReference type="ARBA" id="ARBA00023157"/>
    </source>
</evidence>
<sequence length="228" mass="25728">IYKLFNVLSLLFVSGWISVSAAESQTVKVQPGEEVNLLCPNMSKYDDLTFWFRLVNGTKMGCVSVMHETTHYVSYCDGFKNRPFEMSSNISTVFLKIKQVNLSDSGLYFCGFYINGRPTFSVTQKSDETTKLMGVILGGVTVFLFMVIFGLVVKIWKLQKANHEENNPQRSKVIPELNYGTVTFGPRARRREMETNEANETAAQGGTGASLSCCSYKIFTKEYREVCF</sequence>
<keyword evidence="5 8" id="KW-0472">Membrane</keyword>
<accession>A0A3Q3L2L0</accession>
<evidence type="ECO:0000313" key="11">
    <source>
        <dbReference type="Ensembl" id="ENSMAMP00000007722.1"/>
    </source>
</evidence>
<keyword evidence="7" id="KW-0325">Glycoprotein</keyword>
<dbReference type="AlphaFoldDB" id="A0A3Q3L2L0"/>
<evidence type="ECO:0000256" key="7">
    <source>
        <dbReference type="ARBA" id="ARBA00023180"/>
    </source>
</evidence>
<keyword evidence="12" id="KW-1185">Reference proteome</keyword>
<evidence type="ECO:0000256" key="9">
    <source>
        <dbReference type="SAM" id="SignalP"/>
    </source>
</evidence>
<evidence type="ECO:0000256" key="5">
    <source>
        <dbReference type="ARBA" id="ARBA00023136"/>
    </source>
</evidence>
<dbReference type="SUPFAM" id="SSF48726">
    <property type="entry name" value="Immunoglobulin"/>
    <property type="match status" value="1"/>
</dbReference>
<dbReference type="InterPro" id="IPR036179">
    <property type="entry name" value="Ig-like_dom_sf"/>
</dbReference>
<dbReference type="GeneTree" id="ENSGT01030000235428"/>
<evidence type="ECO:0000256" key="2">
    <source>
        <dbReference type="ARBA" id="ARBA00022475"/>
    </source>
</evidence>
<dbReference type="PANTHER" id="PTHR19433">
    <property type="entry name" value="T-CELL RECEPTOR ALPHA CHAIN V REGION-RELATED"/>
    <property type="match status" value="1"/>
</dbReference>
<dbReference type="Pfam" id="PF07686">
    <property type="entry name" value="V-set"/>
    <property type="match status" value="1"/>
</dbReference>
<evidence type="ECO:0000256" key="8">
    <source>
        <dbReference type="SAM" id="Phobius"/>
    </source>
</evidence>
<reference evidence="11" key="2">
    <citation type="submission" date="2025-09" db="UniProtKB">
        <authorList>
            <consortium name="Ensembl"/>
        </authorList>
    </citation>
    <scope>IDENTIFICATION</scope>
</reference>
<dbReference type="Gene3D" id="2.60.40.10">
    <property type="entry name" value="Immunoglobulins"/>
    <property type="match status" value="1"/>
</dbReference>
<name>A0A3Q3L2L0_9TELE</name>
<protein>
    <recommendedName>
        <fullName evidence="10">Immunoglobulin V-set domain-containing protein</fullName>
    </recommendedName>
</protein>
<dbReference type="Ensembl" id="ENSMAMT00000007935.2">
    <property type="protein sequence ID" value="ENSMAMP00000007722.1"/>
    <property type="gene ID" value="ENSMAMG00000005255.2"/>
</dbReference>
<evidence type="ECO:0000313" key="12">
    <source>
        <dbReference type="Proteomes" id="UP000261640"/>
    </source>
</evidence>
<feature type="transmembrane region" description="Helical" evidence="8">
    <location>
        <begin position="132"/>
        <end position="153"/>
    </location>
</feature>
<dbReference type="PANTHER" id="PTHR19433:SF111">
    <property type="entry name" value="T CELL RECEPTOR ALPHA VARIABLE 4"/>
    <property type="match status" value="1"/>
</dbReference>
<keyword evidence="4" id="KW-0391">Immunity</keyword>
<organism evidence="11 12">
    <name type="scientific">Mastacembelus armatus</name>
    <name type="common">zig-zag eel</name>
    <dbReference type="NCBI Taxonomy" id="205130"/>
    <lineage>
        <taxon>Eukaryota</taxon>
        <taxon>Metazoa</taxon>
        <taxon>Chordata</taxon>
        <taxon>Craniata</taxon>
        <taxon>Vertebrata</taxon>
        <taxon>Euteleostomi</taxon>
        <taxon>Actinopterygii</taxon>
        <taxon>Neopterygii</taxon>
        <taxon>Teleostei</taxon>
        <taxon>Neoteleostei</taxon>
        <taxon>Acanthomorphata</taxon>
        <taxon>Anabantaria</taxon>
        <taxon>Synbranchiformes</taxon>
        <taxon>Mastacembelidae</taxon>
        <taxon>Mastacembelus</taxon>
    </lineage>
</organism>
<evidence type="ECO:0000256" key="3">
    <source>
        <dbReference type="ARBA" id="ARBA00022729"/>
    </source>
</evidence>
<dbReference type="GO" id="GO:0009617">
    <property type="term" value="P:response to bacterium"/>
    <property type="evidence" value="ECO:0007669"/>
    <property type="project" value="TreeGrafter"/>
</dbReference>
<dbReference type="GO" id="GO:0002376">
    <property type="term" value="P:immune system process"/>
    <property type="evidence" value="ECO:0007669"/>
    <property type="project" value="UniProtKB-KW"/>
</dbReference>
<dbReference type="Proteomes" id="UP000261640">
    <property type="component" value="Unplaced"/>
</dbReference>
<keyword evidence="2" id="KW-1003">Cell membrane</keyword>
<reference evidence="11" key="1">
    <citation type="submission" date="2025-08" db="UniProtKB">
        <authorList>
            <consortium name="Ensembl"/>
        </authorList>
    </citation>
    <scope>IDENTIFICATION</scope>
</reference>
<dbReference type="InterPro" id="IPR013106">
    <property type="entry name" value="Ig_V-set"/>
</dbReference>
<keyword evidence="8" id="KW-0812">Transmembrane</keyword>
<dbReference type="InterPro" id="IPR052051">
    <property type="entry name" value="TCR_complex_component"/>
</dbReference>
<dbReference type="GO" id="GO:0005886">
    <property type="term" value="C:plasma membrane"/>
    <property type="evidence" value="ECO:0007669"/>
    <property type="project" value="UniProtKB-SubCell"/>
</dbReference>
<keyword evidence="3 9" id="KW-0732">Signal</keyword>
<comment type="subcellular location">
    <subcellularLocation>
        <location evidence="1">Cell membrane</location>
    </subcellularLocation>
</comment>
<dbReference type="InterPro" id="IPR013783">
    <property type="entry name" value="Ig-like_fold"/>
</dbReference>
<evidence type="ECO:0000256" key="4">
    <source>
        <dbReference type="ARBA" id="ARBA00022859"/>
    </source>
</evidence>
<evidence type="ECO:0000256" key="1">
    <source>
        <dbReference type="ARBA" id="ARBA00004236"/>
    </source>
</evidence>
<keyword evidence="8" id="KW-1133">Transmembrane helix</keyword>